<dbReference type="EMBL" id="QEEZ01000011">
    <property type="protein sequence ID" value="PWC01513.1"/>
    <property type="molecule type" value="Genomic_DNA"/>
</dbReference>
<dbReference type="PANTHER" id="PTHR34039:SF1">
    <property type="entry name" value="UPF0102 PROTEIN YRAN"/>
    <property type="match status" value="1"/>
</dbReference>
<evidence type="ECO:0000256" key="2">
    <source>
        <dbReference type="HAMAP-Rule" id="MF_00048"/>
    </source>
</evidence>
<dbReference type="PANTHER" id="PTHR34039">
    <property type="entry name" value="UPF0102 PROTEIN YRAN"/>
    <property type="match status" value="1"/>
</dbReference>
<dbReference type="NCBIfam" id="TIGR00252">
    <property type="entry name" value="YraN family protein"/>
    <property type="match status" value="1"/>
</dbReference>
<accession>A0A2U1T6B9</accession>
<comment type="caution">
    <text evidence="3">The sequence shown here is derived from an EMBL/GenBank/DDBJ whole genome shotgun (WGS) entry which is preliminary data.</text>
</comment>
<dbReference type="GO" id="GO:0003676">
    <property type="term" value="F:nucleic acid binding"/>
    <property type="evidence" value="ECO:0007669"/>
    <property type="project" value="InterPro"/>
</dbReference>
<keyword evidence="4" id="KW-1185">Reference proteome</keyword>
<dbReference type="KEGG" id="cyz:C3B44_04310"/>
<protein>
    <recommendedName>
        <fullName evidence="2">UPF0102 protein DF222_06865</fullName>
    </recommendedName>
</protein>
<gene>
    <name evidence="3" type="ORF">DF222_06865</name>
</gene>
<dbReference type="CDD" id="cd20736">
    <property type="entry name" value="PoNe_Nuclease"/>
    <property type="match status" value="1"/>
</dbReference>
<reference evidence="4" key="1">
    <citation type="submission" date="2018-04" db="EMBL/GenBank/DDBJ databases">
        <authorList>
            <person name="Liu S."/>
            <person name="Wang Z."/>
            <person name="Li J."/>
        </authorList>
    </citation>
    <scope>NUCLEOTIDE SEQUENCE [LARGE SCALE GENOMIC DNA]</scope>
    <source>
        <strain evidence="4">2189</strain>
    </source>
</reference>
<dbReference type="InterPro" id="IPR003509">
    <property type="entry name" value="UPF0102_YraN-like"/>
</dbReference>
<dbReference type="RefSeq" id="WP_108431301.1">
    <property type="nucleotide sequence ID" value="NZ_CP026947.1"/>
</dbReference>
<dbReference type="OrthoDB" id="9794876at2"/>
<name>A0A2U1T6B9_9CORY</name>
<sequence>MTMSNARQALGRRGEALASSYLNQRGYRIIDRNVSYDCGEIDLIAVDGDEVVFVEVKTRSHDGFGGAEAVDRRKLSRLRRAAARWLQGRPPTIVRFDVLELITYSPGMSIEHYRGIEDAAC</sequence>
<dbReference type="HAMAP" id="MF_00048">
    <property type="entry name" value="UPF0102"/>
    <property type="match status" value="1"/>
</dbReference>
<dbReference type="NCBIfam" id="NF009154">
    <property type="entry name" value="PRK12497.3-3"/>
    <property type="match status" value="1"/>
</dbReference>
<dbReference type="SUPFAM" id="SSF52980">
    <property type="entry name" value="Restriction endonuclease-like"/>
    <property type="match status" value="1"/>
</dbReference>
<organism evidence="3 4">
    <name type="scientific">Corynebacterium yudongzhengii</name>
    <dbReference type="NCBI Taxonomy" id="2080740"/>
    <lineage>
        <taxon>Bacteria</taxon>
        <taxon>Bacillati</taxon>
        <taxon>Actinomycetota</taxon>
        <taxon>Actinomycetes</taxon>
        <taxon>Mycobacteriales</taxon>
        <taxon>Corynebacteriaceae</taxon>
        <taxon>Corynebacterium</taxon>
    </lineage>
</organism>
<dbReference type="Gene3D" id="3.40.1350.10">
    <property type="match status" value="1"/>
</dbReference>
<proteinExistence type="inferred from homology"/>
<dbReference type="InterPro" id="IPR011856">
    <property type="entry name" value="tRNA_endonuc-like_dom_sf"/>
</dbReference>
<comment type="similarity">
    <text evidence="1 2">Belongs to the UPF0102 family.</text>
</comment>
<dbReference type="AlphaFoldDB" id="A0A2U1T6B9"/>
<dbReference type="InterPro" id="IPR011335">
    <property type="entry name" value="Restrct_endonuc-II-like"/>
</dbReference>
<dbReference type="Pfam" id="PF02021">
    <property type="entry name" value="UPF0102"/>
    <property type="match status" value="1"/>
</dbReference>
<evidence type="ECO:0000256" key="1">
    <source>
        <dbReference type="ARBA" id="ARBA00006738"/>
    </source>
</evidence>
<evidence type="ECO:0000313" key="3">
    <source>
        <dbReference type="EMBL" id="PWC01513.1"/>
    </source>
</evidence>
<dbReference type="NCBIfam" id="NF009150">
    <property type="entry name" value="PRK12497.1-3"/>
    <property type="match status" value="1"/>
</dbReference>
<dbReference type="Proteomes" id="UP000244989">
    <property type="component" value="Unassembled WGS sequence"/>
</dbReference>
<evidence type="ECO:0000313" key="4">
    <source>
        <dbReference type="Proteomes" id="UP000244989"/>
    </source>
</evidence>